<dbReference type="EMBL" id="JANWGH010000001">
    <property type="protein sequence ID" value="MCS5490418.1"/>
    <property type="molecule type" value="Genomic_DNA"/>
</dbReference>
<accession>A0ABT2G6K3</accession>
<protein>
    <submittedName>
        <fullName evidence="1">Uncharacterized protein</fullName>
    </submittedName>
</protein>
<dbReference type="Proteomes" id="UP001206788">
    <property type="component" value="Unassembled WGS sequence"/>
</dbReference>
<comment type="caution">
    <text evidence="1">The sequence shown here is derived from an EMBL/GenBank/DDBJ whole genome shotgun (WGS) entry which is preliminary data.</text>
</comment>
<evidence type="ECO:0000313" key="2">
    <source>
        <dbReference type="Proteomes" id="UP001206788"/>
    </source>
</evidence>
<gene>
    <name evidence="1" type="ORF">NY014_08255</name>
</gene>
<evidence type="ECO:0000313" key="1">
    <source>
        <dbReference type="EMBL" id="MCS5490418.1"/>
    </source>
</evidence>
<sequence length="2188" mass="245990">MPIPELVGKYNDPIFHQIKNAFNQRSDDFPVLMLPVRLETKFMKYSRVLKPSVPGKGDVNTIIQQLYKLIFDVRILEDSIQEFQTSEEKEGVRAQAIFGRKQKQAQNQVKKQFGDFQKEVQRITGLVNKIKEAERVDKVVLRDAAGDLKSVVQSFWIWDELATTKSGLTDRIDELVKAVERLKTPSLFVYEKGKLYLGALEKLHKSIDAIFVSNKINAATLDKELKNIEDRLDELDALADSPDFRATDDMLKKIQSNISLIKRKHKSGNVRLTNFKIGYTGKKDLKREEYELRKKINTLKKKIDEETVPITRFRETLKTFPVKQLNPKIVKASFFIAAKVKIGIKDYRSLISVQKELITLLKDIHKHAQLPLDGTLDEINKLKKNYGVLKKQLLSFQAASKKIKPRTPIEKRGISKLNTQLRGYLNDMRELEPGFKKLENQILAENKLKASSLSSIATRRSILNTRDVIVNTREKPPKQVLENLKSQLSQLQEKIKTTASSTILLPRGEYNQLKSAYFSLRDQVNNVLKANPLPEAADTQVEADRMLVTIENQILDQLVDVNNPRDRFYEDYRNRVIFTPRTEEVTELWVRIFPDDIAIDNHDERLTDNEEQAAKDYYYEVYSKPESERESAKLGAWRAAAVSLGVRRAAYAIRALEPKEIATGNIEKIKDELFDFLVEELGYQKRKSRALTKSDATIKKLELAFASAPQRLKQLISASHFTPCLETKGTLDIAISHFRHLLTSLESWITARTSALQKSQIEQLALLINESGKIIYEYYKDHLKELNQPFKSALTFPNVPKKTKSWDRAGFTEVLPDRFVVITKRGDQYQHIATGKTVQKPLPVSLDPSGDQADYFKHLPNGDLEVPGEISWMFDFNAAVDAGMGIKIPLDKDDWEQGFDLVMAYGVKNKDAIQSQALINKLFTNHLYSDGGLEYLAAGTATNNTDQVKSPYRALDDDLDGAFDLFFAQNPPSYVNSFDDKFELDVSDGQFFKEALGIPESLANDIRHHDKKDICLGRAMNRALFNATLKYYFKVMIPNLMEDFDINQTMLFMLHHVSALGTLPVFRVDNQPYGILPVSPVDLFKSQGSTQKGTESNYIKNLTLFLKQTKKGFENFREKPLHINSDQYKSNPQAEFLKVLGLEPFSKEFFYRFGVNAANRWQDPDEEGEGFQVNWDYLEGAFTPGEIAYNYKQLLSGLGHTSQNTQTNAISKSNIYKNRFTEGNFILGPLVQDEQLGEGPLAVTDKGKNYLEWILDQNTLEKVTGLHFEDLPKVEIDGEEKTQYSVLMAMIRGAWVYDHGVYAKKALEKIKNLDVPTLERLLSSHIDLVTYRLDAWLTGLSDYRLRELRRGNSSGTYLGAYGFVHDLRRSEEMESVPKLPEGLESSNGQDVKKLPDSQGFIHGPSMNHAVAAAVLRAGYNSIKAKGDSNNALSVNLTSARVRKALHLLEGVGNGQETGALLGYQFERALHEKYQDDGGNPLEMDVYIYRLRRKFPTYSDSSVDPTDTTQSESIKALNVVDGLALIDHVEKHLTDAGLWNPDLTFVDNIINDNVSPVQFKGFPWVLASQLPNPAAPSTGSTPQLERKKIRAIVHELDNIADAIDALGDLVTAEGVYQLVRGNHVRASAVLNSISEGKVPLDPEIIKTFRQGVMVTQRALLQIPVISNSNTPWVGVEVSPRSKAEPSLNHWLASKIGDPDLVSWKAVYGDTQTAISLSDLGMQPIDLVLLVTSGGDESLGELQARCIDYLRQNDASEEDDISINFNEASSSSALSFGEIISLLQHLGKVIGGARGADARDYRIAEDEMNFGPEAAGIDLTDLSARINTSLNDYQDLLDTLAPFESSKTSYSPSEKELAIDSLKALSSFGFSGFYPVNPDEDILSLAQRIISAKAKMIENISFAQAQLSELEFEIDQGKWISFAAEFSTKFFGSGFKLVPKIGISNEADLNGQLNMPRPEGPLRHKTEAQLQDWWSGISLVRNRLGYLETVSILGEVLHDEQVSFQPVQLPFDLNNLPPVSERDYWLGAEFPESYTSDGDRLSLLIFGKENLQATCCGLFLDEWMEIIPDPKETTGIAFHFNQPDSRAPQSLLLAVPPEKRGTWDFEELALCVEEAFQLAKLRAVEPDQVDKSMFSQVLPATAALAFGDDEFARKLAASDEDETNDGSSGSDALGLFIDYTSVNVGYEPEE</sequence>
<proteinExistence type="predicted"/>
<dbReference type="RefSeq" id="WP_259414090.1">
    <property type="nucleotide sequence ID" value="NZ_JANWGH010000001.1"/>
</dbReference>
<reference evidence="1 2" key="1">
    <citation type="submission" date="2022-08" db="EMBL/GenBank/DDBJ databases">
        <title>Algoriphagus sp. CAU 1643 isolated from mud.</title>
        <authorList>
            <person name="Kim W."/>
        </authorList>
    </citation>
    <scope>NUCLEOTIDE SEQUENCE [LARGE SCALE GENOMIC DNA]</scope>
    <source>
        <strain evidence="1 2">CAU 1643</strain>
    </source>
</reference>
<organism evidence="1 2">
    <name type="scientific">Algoriphagus limi</name>
    <dbReference type="NCBI Taxonomy" id="2975273"/>
    <lineage>
        <taxon>Bacteria</taxon>
        <taxon>Pseudomonadati</taxon>
        <taxon>Bacteroidota</taxon>
        <taxon>Cytophagia</taxon>
        <taxon>Cytophagales</taxon>
        <taxon>Cyclobacteriaceae</taxon>
        <taxon>Algoriphagus</taxon>
    </lineage>
</organism>
<name>A0ABT2G6K3_9BACT</name>
<keyword evidence="2" id="KW-1185">Reference proteome</keyword>